<dbReference type="RefSeq" id="WP_015147550.1">
    <property type="nucleotide sequence ID" value="NC_019693.1"/>
</dbReference>
<protein>
    <submittedName>
        <fullName evidence="2">Uncharacterized protein</fullName>
    </submittedName>
</protein>
<organism evidence="2 3">
    <name type="scientific">Oscillatoria acuminata PCC 6304</name>
    <dbReference type="NCBI Taxonomy" id="56110"/>
    <lineage>
        <taxon>Bacteria</taxon>
        <taxon>Bacillati</taxon>
        <taxon>Cyanobacteriota</taxon>
        <taxon>Cyanophyceae</taxon>
        <taxon>Oscillatoriophycideae</taxon>
        <taxon>Oscillatoriales</taxon>
        <taxon>Oscillatoriaceae</taxon>
        <taxon>Oscillatoria</taxon>
    </lineage>
</organism>
<feature type="transmembrane region" description="Helical" evidence="1">
    <location>
        <begin position="43"/>
        <end position="63"/>
    </location>
</feature>
<proteinExistence type="predicted"/>
<keyword evidence="1" id="KW-0472">Membrane</keyword>
<sequence>MDELQDKVKQREALENAYGNFVEPQINQWLEVQVQSVPTVPVMSAPLGCALGWLLLTGVYCLWMRRRGEGS</sequence>
<dbReference type="InParanoid" id="K9TFJ4"/>
<dbReference type="Proteomes" id="UP000010367">
    <property type="component" value="Chromosome"/>
</dbReference>
<dbReference type="AlphaFoldDB" id="K9TFJ4"/>
<keyword evidence="3" id="KW-1185">Reference proteome</keyword>
<dbReference type="HOGENOM" id="CLU_195035_0_0_3"/>
<dbReference type="eggNOG" id="ENOG5033NDH">
    <property type="taxonomic scope" value="Bacteria"/>
</dbReference>
<gene>
    <name evidence="2" type="ORF">Oscil6304_1181</name>
</gene>
<keyword evidence="1" id="KW-1133">Transmembrane helix</keyword>
<accession>K9TFJ4</accession>
<evidence type="ECO:0000313" key="2">
    <source>
        <dbReference type="EMBL" id="AFY80901.1"/>
    </source>
</evidence>
<keyword evidence="1" id="KW-0812">Transmembrane</keyword>
<name>K9TFJ4_9CYAN</name>
<reference evidence="2 3" key="1">
    <citation type="submission" date="2012-06" db="EMBL/GenBank/DDBJ databases">
        <title>Finished chromosome of genome of Oscillatoria acuminata PCC 6304.</title>
        <authorList>
            <consortium name="US DOE Joint Genome Institute"/>
            <person name="Gugger M."/>
            <person name="Coursin T."/>
            <person name="Rippka R."/>
            <person name="Tandeau De Marsac N."/>
            <person name="Huntemann M."/>
            <person name="Wei C.-L."/>
            <person name="Han J."/>
            <person name="Detter J.C."/>
            <person name="Han C."/>
            <person name="Tapia R."/>
            <person name="Davenport K."/>
            <person name="Daligault H."/>
            <person name="Erkkila T."/>
            <person name="Gu W."/>
            <person name="Munk A.C.C."/>
            <person name="Teshima H."/>
            <person name="Xu Y."/>
            <person name="Chain P."/>
            <person name="Chen A."/>
            <person name="Krypides N."/>
            <person name="Mavromatis K."/>
            <person name="Markowitz V."/>
            <person name="Szeto E."/>
            <person name="Ivanova N."/>
            <person name="Mikhailova N."/>
            <person name="Ovchinnikova G."/>
            <person name="Pagani I."/>
            <person name="Pati A."/>
            <person name="Goodwin L."/>
            <person name="Peters L."/>
            <person name="Pitluck S."/>
            <person name="Woyke T."/>
            <person name="Kerfeld C."/>
        </authorList>
    </citation>
    <scope>NUCLEOTIDE SEQUENCE [LARGE SCALE GENOMIC DNA]</scope>
    <source>
        <strain evidence="2 3">PCC 6304</strain>
    </source>
</reference>
<evidence type="ECO:0000313" key="3">
    <source>
        <dbReference type="Proteomes" id="UP000010367"/>
    </source>
</evidence>
<dbReference type="EMBL" id="CP003607">
    <property type="protein sequence ID" value="AFY80901.1"/>
    <property type="molecule type" value="Genomic_DNA"/>
</dbReference>
<dbReference type="OrthoDB" id="466778at2"/>
<dbReference type="KEGG" id="oac:Oscil6304_1181"/>
<evidence type="ECO:0000256" key="1">
    <source>
        <dbReference type="SAM" id="Phobius"/>
    </source>
</evidence>